<dbReference type="PANTHER" id="PTHR11941">
    <property type="entry name" value="ENOYL-COA HYDRATASE-RELATED"/>
    <property type="match status" value="1"/>
</dbReference>
<evidence type="ECO:0008006" key="6">
    <source>
        <dbReference type="Google" id="ProtNLM"/>
    </source>
</evidence>
<dbReference type="STRING" id="348802.A0A0D2CVQ3"/>
<dbReference type="PROSITE" id="PS00166">
    <property type="entry name" value="ENOYL_COA_HYDRATASE"/>
    <property type="match status" value="1"/>
</dbReference>
<evidence type="ECO:0000313" key="5">
    <source>
        <dbReference type="Proteomes" id="UP000054342"/>
    </source>
</evidence>
<feature type="region of interest" description="Disordered" evidence="3">
    <location>
        <begin position="1"/>
        <end position="20"/>
    </location>
</feature>
<dbReference type="GO" id="GO:0006635">
    <property type="term" value="P:fatty acid beta-oxidation"/>
    <property type="evidence" value="ECO:0007669"/>
    <property type="project" value="TreeGrafter"/>
</dbReference>
<keyword evidence="5" id="KW-1185">Reference proteome</keyword>
<dbReference type="OrthoDB" id="2139957at2759"/>
<dbReference type="InterPro" id="IPR018376">
    <property type="entry name" value="Enoyl-CoA_hyd/isom_CS"/>
</dbReference>
<dbReference type="Gene3D" id="3.90.226.10">
    <property type="entry name" value="2-enoyl-CoA Hydratase, Chain A, domain 1"/>
    <property type="match status" value="1"/>
</dbReference>
<dbReference type="EMBL" id="KN847320">
    <property type="protein sequence ID" value="KIW54192.1"/>
    <property type="molecule type" value="Genomic_DNA"/>
</dbReference>
<dbReference type="GeneID" id="25328477"/>
<sequence length="287" mass="31021">MSNKTTTTTTTTLAPPPSNASVLLSNPGPHVLLVTINRERQMNSIPFTVHWHLHRVFEWFDREPSLRVAVVTGAGSKAFCAGQDLIELGKRDPKELEEKPYMAMHPPTGFAGISRRLGKKPVIAAVNGFALGGGFEIVLNCDMTVASPTATFGLPESLRGIYAGAGGLPRLVRNVGLPLASEISMAGRTLSAQEALQFQLINHISSTPSSVVDEAVALAAKVANISPDAIIITRAAIRETWETASVERGYQLIDERMKRGLMEGENAKEGLAAFREKRKPVWKASKL</sequence>
<evidence type="ECO:0000256" key="3">
    <source>
        <dbReference type="SAM" id="MobiDB-lite"/>
    </source>
</evidence>
<dbReference type="InterPro" id="IPR029045">
    <property type="entry name" value="ClpP/crotonase-like_dom_sf"/>
</dbReference>
<evidence type="ECO:0000313" key="4">
    <source>
        <dbReference type="EMBL" id="KIW54192.1"/>
    </source>
</evidence>
<proteinExistence type="inferred from homology"/>
<comment type="similarity">
    <text evidence="1 2">Belongs to the enoyl-CoA hydratase/isomerase family.</text>
</comment>
<dbReference type="AlphaFoldDB" id="A0A0D2CVQ3"/>
<dbReference type="InterPro" id="IPR001753">
    <property type="entry name" value="Enoyl-CoA_hydra/iso"/>
</dbReference>
<dbReference type="PANTHER" id="PTHR11941:SF68">
    <property type="entry name" value="CARNITINYL-COA DEHYDRATASE"/>
    <property type="match status" value="1"/>
</dbReference>
<evidence type="ECO:0000256" key="1">
    <source>
        <dbReference type="ARBA" id="ARBA00005254"/>
    </source>
</evidence>
<dbReference type="RefSeq" id="XP_013314776.1">
    <property type="nucleotide sequence ID" value="XM_013459322.1"/>
</dbReference>
<dbReference type="CDD" id="cd06558">
    <property type="entry name" value="crotonase-like"/>
    <property type="match status" value="1"/>
</dbReference>
<protein>
    <recommendedName>
        <fullName evidence="6">Enoyl-CoA hydratase</fullName>
    </recommendedName>
</protein>
<dbReference type="Proteomes" id="UP000054342">
    <property type="component" value="Unassembled WGS sequence"/>
</dbReference>
<dbReference type="SUPFAM" id="SSF52096">
    <property type="entry name" value="ClpP/crotonase"/>
    <property type="match status" value="1"/>
</dbReference>
<reference evidence="4 5" key="1">
    <citation type="submission" date="2015-01" db="EMBL/GenBank/DDBJ databases">
        <title>The Genome Sequence of Exophiala xenobiotica CBS118157.</title>
        <authorList>
            <consortium name="The Broad Institute Genomics Platform"/>
            <person name="Cuomo C."/>
            <person name="de Hoog S."/>
            <person name="Gorbushina A."/>
            <person name="Stielow B."/>
            <person name="Teixiera M."/>
            <person name="Abouelleil A."/>
            <person name="Chapman S.B."/>
            <person name="Priest M."/>
            <person name="Young S.K."/>
            <person name="Wortman J."/>
            <person name="Nusbaum C."/>
            <person name="Birren B."/>
        </authorList>
    </citation>
    <scope>NUCLEOTIDE SEQUENCE [LARGE SCALE GENOMIC DNA]</scope>
    <source>
        <strain evidence="4 5">CBS 118157</strain>
    </source>
</reference>
<name>A0A0D2CVQ3_9EURO</name>
<feature type="compositionally biased region" description="Low complexity" evidence="3">
    <location>
        <begin position="1"/>
        <end position="12"/>
    </location>
</feature>
<accession>A0A0D2CVQ3</accession>
<gene>
    <name evidence="4" type="ORF">PV05_06569</name>
</gene>
<dbReference type="GO" id="GO:0005739">
    <property type="term" value="C:mitochondrion"/>
    <property type="evidence" value="ECO:0007669"/>
    <property type="project" value="TreeGrafter"/>
</dbReference>
<evidence type="ECO:0000256" key="2">
    <source>
        <dbReference type="RuleBase" id="RU003707"/>
    </source>
</evidence>
<organism evidence="4 5">
    <name type="scientific">Exophiala xenobiotica</name>
    <dbReference type="NCBI Taxonomy" id="348802"/>
    <lineage>
        <taxon>Eukaryota</taxon>
        <taxon>Fungi</taxon>
        <taxon>Dikarya</taxon>
        <taxon>Ascomycota</taxon>
        <taxon>Pezizomycotina</taxon>
        <taxon>Eurotiomycetes</taxon>
        <taxon>Chaetothyriomycetidae</taxon>
        <taxon>Chaetothyriales</taxon>
        <taxon>Herpotrichiellaceae</taxon>
        <taxon>Exophiala</taxon>
    </lineage>
</organism>
<dbReference type="GO" id="GO:0003824">
    <property type="term" value="F:catalytic activity"/>
    <property type="evidence" value="ECO:0007669"/>
    <property type="project" value="InterPro"/>
</dbReference>
<dbReference type="HOGENOM" id="CLU_009834_7_6_1"/>
<dbReference type="Pfam" id="PF00378">
    <property type="entry name" value="ECH_1"/>
    <property type="match status" value="1"/>
</dbReference>